<dbReference type="EMBL" id="JAPFFF010000037">
    <property type="protein sequence ID" value="KAK8842692.1"/>
    <property type="molecule type" value="Genomic_DNA"/>
</dbReference>
<name>A0ABR2H926_9EUKA</name>
<sequence length="131" mass="15267">MCHDVGGQSISHYLSNHKHDIPEEDKAKEFPLLLTPDDNYNIYQQNQKNPRKWKDNSKILSPNIQIEPSSLRIKCNELDGKIRDYTNHVNLFNQVPLDISVIGRHLNLVNCTRNSHPERENEYSSDDENND</sequence>
<dbReference type="EMBL" id="JAPFFF010000560">
    <property type="protein sequence ID" value="KAK8833988.1"/>
    <property type="molecule type" value="Genomic_DNA"/>
</dbReference>
<gene>
    <name evidence="2" type="ORF">M9Y10_025553</name>
    <name evidence="1" type="ORF">M9Y10_037457</name>
</gene>
<comment type="caution">
    <text evidence="2">The sequence shown here is derived from an EMBL/GenBank/DDBJ whole genome shotgun (WGS) entry which is preliminary data.</text>
</comment>
<reference evidence="2 3" key="1">
    <citation type="submission" date="2024-04" db="EMBL/GenBank/DDBJ databases">
        <title>Tritrichomonas musculus Genome.</title>
        <authorList>
            <person name="Alves-Ferreira E."/>
            <person name="Grigg M."/>
            <person name="Lorenzi H."/>
            <person name="Galac M."/>
        </authorList>
    </citation>
    <scope>NUCLEOTIDE SEQUENCE [LARGE SCALE GENOMIC DNA]</scope>
    <source>
        <strain evidence="2 3">EAF2021</strain>
    </source>
</reference>
<proteinExistence type="predicted"/>
<keyword evidence="3" id="KW-1185">Reference proteome</keyword>
<protein>
    <submittedName>
        <fullName evidence="2">Uncharacterized protein</fullName>
    </submittedName>
</protein>
<accession>A0ABR2H926</accession>
<evidence type="ECO:0000313" key="3">
    <source>
        <dbReference type="Proteomes" id="UP001470230"/>
    </source>
</evidence>
<evidence type="ECO:0000313" key="1">
    <source>
        <dbReference type="EMBL" id="KAK8833988.1"/>
    </source>
</evidence>
<evidence type="ECO:0000313" key="2">
    <source>
        <dbReference type="EMBL" id="KAK8842692.1"/>
    </source>
</evidence>
<dbReference type="Proteomes" id="UP001470230">
    <property type="component" value="Unassembled WGS sequence"/>
</dbReference>
<organism evidence="2 3">
    <name type="scientific">Tritrichomonas musculus</name>
    <dbReference type="NCBI Taxonomy" id="1915356"/>
    <lineage>
        <taxon>Eukaryota</taxon>
        <taxon>Metamonada</taxon>
        <taxon>Parabasalia</taxon>
        <taxon>Tritrichomonadida</taxon>
        <taxon>Tritrichomonadidae</taxon>
        <taxon>Tritrichomonas</taxon>
    </lineage>
</organism>